<evidence type="ECO:0000313" key="2">
    <source>
        <dbReference type="Proteomes" id="UP000005239"/>
    </source>
</evidence>
<gene>
    <name evidence="1" type="primary">WBGene00274198</name>
</gene>
<keyword evidence="2" id="KW-1185">Reference proteome</keyword>
<organism evidence="1 2">
    <name type="scientific">Pristionchus pacificus</name>
    <name type="common">Parasitic nematode worm</name>
    <dbReference type="NCBI Taxonomy" id="54126"/>
    <lineage>
        <taxon>Eukaryota</taxon>
        <taxon>Metazoa</taxon>
        <taxon>Ecdysozoa</taxon>
        <taxon>Nematoda</taxon>
        <taxon>Chromadorea</taxon>
        <taxon>Rhabditida</taxon>
        <taxon>Rhabditina</taxon>
        <taxon>Diplogasteromorpha</taxon>
        <taxon>Diplogasteroidea</taxon>
        <taxon>Neodiplogasteridae</taxon>
        <taxon>Pristionchus</taxon>
    </lineage>
</organism>
<protein>
    <submittedName>
        <fullName evidence="1">Uncharacterized protein</fullName>
    </submittedName>
</protein>
<dbReference type="EnsemblMetazoa" id="PPA35829.1">
    <property type="protein sequence ID" value="PPA35829.1"/>
    <property type="gene ID" value="WBGene00274198"/>
</dbReference>
<reference evidence="1" key="2">
    <citation type="submission" date="2022-06" db="UniProtKB">
        <authorList>
            <consortium name="EnsemblMetazoa"/>
        </authorList>
    </citation>
    <scope>IDENTIFICATION</scope>
    <source>
        <strain evidence="1">PS312</strain>
    </source>
</reference>
<dbReference type="AlphaFoldDB" id="A0A454Y1D0"/>
<proteinExistence type="predicted"/>
<accession>A0A454Y1D0</accession>
<reference evidence="2" key="1">
    <citation type="journal article" date="2008" name="Nat. Genet.">
        <title>The Pristionchus pacificus genome provides a unique perspective on nematode lifestyle and parasitism.</title>
        <authorList>
            <person name="Dieterich C."/>
            <person name="Clifton S.W."/>
            <person name="Schuster L.N."/>
            <person name="Chinwalla A."/>
            <person name="Delehaunty K."/>
            <person name="Dinkelacker I."/>
            <person name="Fulton L."/>
            <person name="Fulton R."/>
            <person name="Godfrey J."/>
            <person name="Minx P."/>
            <person name="Mitreva M."/>
            <person name="Roeseler W."/>
            <person name="Tian H."/>
            <person name="Witte H."/>
            <person name="Yang S.P."/>
            <person name="Wilson R.K."/>
            <person name="Sommer R.J."/>
        </authorList>
    </citation>
    <scope>NUCLEOTIDE SEQUENCE [LARGE SCALE GENOMIC DNA]</scope>
    <source>
        <strain evidence="2">PS312</strain>
    </source>
</reference>
<sequence length="105" mass="11796">MFRSSTALLLLIVVAALIQNTNGDSAVLCHKIDNGLNETLATFNTLTHALTKLANKTERCDDVLDNLKQIASSVKDWMEEKKDNFREKMAQVSKWLKHAEDIPPN</sequence>
<accession>A0A8R1UQ37</accession>
<dbReference type="Proteomes" id="UP000005239">
    <property type="component" value="Unassembled WGS sequence"/>
</dbReference>
<name>A0A454Y1D0_PRIPA</name>
<evidence type="ECO:0000313" key="1">
    <source>
        <dbReference type="EnsemblMetazoa" id="PPA35829.1"/>
    </source>
</evidence>